<dbReference type="NCBIfam" id="TIGR00756">
    <property type="entry name" value="PPR"/>
    <property type="match status" value="5"/>
</dbReference>
<reference evidence="3 4" key="1">
    <citation type="journal article" date="2020" name="Nat. Commun.">
        <title>Genome of Tripterygium wilfordii and identification of cytochrome P450 involved in triptolide biosynthesis.</title>
        <authorList>
            <person name="Tu L."/>
            <person name="Su P."/>
            <person name="Zhang Z."/>
            <person name="Gao L."/>
            <person name="Wang J."/>
            <person name="Hu T."/>
            <person name="Zhou J."/>
            <person name="Zhang Y."/>
            <person name="Zhao Y."/>
            <person name="Liu Y."/>
            <person name="Song Y."/>
            <person name="Tong Y."/>
            <person name="Lu Y."/>
            <person name="Yang J."/>
            <person name="Xu C."/>
            <person name="Jia M."/>
            <person name="Peters R.J."/>
            <person name="Huang L."/>
            <person name="Gao W."/>
        </authorList>
    </citation>
    <scope>NUCLEOTIDE SEQUENCE [LARGE SCALE GENOMIC DNA]</scope>
    <source>
        <strain evidence="4">cv. XIE 37</strain>
        <tissue evidence="3">Leaf</tissue>
    </source>
</reference>
<dbReference type="PANTHER" id="PTHR47926">
    <property type="entry name" value="PENTATRICOPEPTIDE REPEAT-CONTAINING PROTEIN"/>
    <property type="match status" value="1"/>
</dbReference>
<feature type="repeat" description="PPR" evidence="2">
    <location>
        <begin position="379"/>
        <end position="413"/>
    </location>
</feature>
<dbReference type="FunFam" id="1.25.40.10:FF:000031">
    <property type="entry name" value="Pentatricopeptide repeat-containing protein mitochondrial"/>
    <property type="match status" value="1"/>
</dbReference>
<dbReference type="Pfam" id="PF20431">
    <property type="entry name" value="E_motif"/>
    <property type="match status" value="1"/>
</dbReference>
<dbReference type="GO" id="GO:0003723">
    <property type="term" value="F:RNA binding"/>
    <property type="evidence" value="ECO:0007669"/>
    <property type="project" value="InterPro"/>
</dbReference>
<protein>
    <recommendedName>
        <fullName evidence="5">Pentatricopeptide repeat-containing protein</fullName>
    </recommendedName>
</protein>
<dbReference type="Proteomes" id="UP000593562">
    <property type="component" value="Unassembled WGS sequence"/>
</dbReference>
<dbReference type="InParanoid" id="A0A7J7D129"/>
<keyword evidence="4" id="KW-1185">Reference proteome</keyword>
<evidence type="ECO:0000256" key="1">
    <source>
        <dbReference type="ARBA" id="ARBA00022737"/>
    </source>
</evidence>
<dbReference type="OrthoDB" id="185373at2759"/>
<dbReference type="InterPro" id="IPR002885">
    <property type="entry name" value="PPR_rpt"/>
</dbReference>
<feature type="repeat" description="PPR" evidence="2">
    <location>
        <begin position="69"/>
        <end position="103"/>
    </location>
</feature>
<dbReference type="PROSITE" id="PS51375">
    <property type="entry name" value="PPR"/>
    <property type="match status" value="5"/>
</dbReference>
<dbReference type="GO" id="GO:0009451">
    <property type="term" value="P:RNA modification"/>
    <property type="evidence" value="ECO:0007669"/>
    <property type="project" value="InterPro"/>
</dbReference>
<feature type="repeat" description="PPR" evidence="2">
    <location>
        <begin position="451"/>
        <end position="485"/>
    </location>
</feature>
<dbReference type="InterPro" id="IPR046960">
    <property type="entry name" value="PPR_At4g14850-like_plant"/>
</dbReference>
<feature type="repeat" description="PPR" evidence="2">
    <location>
        <begin position="170"/>
        <end position="204"/>
    </location>
</feature>
<keyword evidence="1" id="KW-0677">Repeat</keyword>
<comment type="caution">
    <text evidence="3">The sequence shown here is derived from an EMBL/GenBank/DDBJ whole genome shotgun (WGS) entry which is preliminary data.</text>
</comment>
<accession>A0A7J7D129</accession>
<evidence type="ECO:0008006" key="5">
    <source>
        <dbReference type="Google" id="ProtNLM"/>
    </source>
</evidence>
<feature type="repeat" description="PPR" evidence="2">
    <location>
        <begin position="278"/>
        <end position="312"/>
    </location>
</feature>
<dbReference type="Pfam" id="PF13041">
    <property type="entry name" value="PPR_2"/>
    <property type="match status" value="3"/>
</dbReference>
<dbReference type="FunFam" id="1.25.40.10:FF:000184">
    <property type="entry name" value="Pentatricopeptide repeat-containing protein, chloroplastic"/>
    <property type="match status" value="1"/>
</dbReference>
<dbReference type="Gene3D" id="1.25.40.10">
    <property type="entry name" value="Tetratricopeptide repeat domain"/>
    <property type="match status" value="5"/>
</dbReference>
<dbReference type="InterPro" id="IPR011990">
    <property type="entry name" value="TPR-like_helical_dom_sf"/>
</dbReference>
<dbReference type="EMBL" id="JAAARO010000011">
    <property type="protein sequence ID" value="KAF5740072.1"/>
    <property type="molecule type" value="Genomic_DNA"/>
</dbReference>
<dbReference type="InterPro" id="IPR046848">
    <property type="entry name" value="E_motif"/>
</dbReference>
<dbReference type="Pfam" id="PF12854">
    <property type="entry name" value="PPR_1"/>
    <property type="match status" value="1"/>
</dbReference>
<name>A0A7J7D129_TRIWF</name>
<dbReference type="AlphaFoldDB" id="A0A7J7D129"/>
<evidence type="ECO:0000313" key="3">
    <source>
        <dbReference type="EMBL" id="KAF5740072.1"/>
    </source>
</evidence>
<evidence type="ECO:0000256" key="2">
    <source>
        <dbReference type="PROSITE-ProRule" id="PRU00708"/>
    </source>
</evidence>
<dbReference type="Pfam" id="PF01535">
    <property type="entry name" value="PPR"/>
    <property type="match status" value="3"/>
</dbReference>
<sequence length="564" mass="62785">MKKHYNTILSLLESCKTFGQLKQIHGLTITTTVVKNIIPLSRLIDFCTTAESRNLSYAKLVFSQIDQPSVYIWNCMIRGYSGGDKPYEALILCREMQRRGHMPDNFTFPFVLKACSICCDPDCGRCVHNCIVKTGFEVDVYASTGLLNMYASCGYMELAHKVFDEIPKWNVVAWTSLIAGLVNSNQASEAITVFKEMMHWNVEPNEITMVNVMVSCARTRDIETGKWAHNHIRQLGFDPFVSPVRFNVILATAILDMYAKCGSLKTARDLFDRMPLRNLVAWNSLIAAYSQYGRAKEALGLFFDMKTAGLEPDKATFLSIFDACATSGALALGQALHACVIKASIHEDTATGTALLDMYAKMGDLTSAQQVFNEVKNKDVMAWTSMIIGLAMHGRGEEALVIFKRMQETGTVIPDQITYIGVLCACSHLGLVEEGQRQFNSMTDVCGIVPTVEHYGCMVDLLSRAGRLEEAERFLEKMPAEPSVAIWGALLNGCEIYENVALADRLRSQMTELKQAFGSGVYVLLSNIYARAGRWEAVNLSRDLMKHKRVPKTLGCSSVETNFD</sequence>
<evidence type="ECO:0000313" key="4">
    <source>
        <dbReference type="Proteomes" id="UP000593562"/>
    </source>
</evidence>
<gene>
    <name evidence="3" type="ORF">HS088_TW11G00136</name>
</gene>
<proteinExistence type="predicted"/>
<organism evidence="3 4">
    <name type="scientific">Tripterygium wilfordii</name>
    <name type="common">Thunder God vine</name>
    <dbReference type="NCBI Taxonomy" id="458696"/>
    <lineage>
        <taxon>Eukaryota</taxon>
        <taxon>Viridiplantae</taxon>
        <taxon>Streptophyta</taxon>
        <taxon>Embryophyta</taxon>
        <taxon>Tracheophyta</taxon>
        <taxon>Spermatophyta</taxon>
        <taxon>Magnoliopsida</taxon>
        <taxon>eudicotyledons</taxon>
        <taxon>Gunneridae</taxon>
        <taxon>Pentapetalae</taxon>
        <taxon>rosids</taxon>
        <taxon>fabids</taxon>
        <taxon>Celastrales</taxon>
        <taxon>Celastraceae</taxon>
        <taxon>Tripterygium</taxon>
    </lineage>
</organism>
<dbReference type="FunFam" id="1.25.40.10:FF:000470">
    <property type="entry name" value="Pentatricopeptide repeat-containing protein At5g66520"/>
    <property type="match status" value="1"/>
</dbReference>